<feature type="domain" description="HTH cro/C1-type" evidence="1">
    <location>
        <begin position="260"/>
        <end position="296"/>
    </location>
</feature>
<dbReference type="RefSeq" id="WP_211560951.1">
    <property type="nucleotide sequence ID" value="NZ_JAGVRK010000001.1"/>
</dbReference>
<evidence type="ECO:0000259" key="1">
    <source>
        <dbReference type="PROSITE" id="PS50943"/>
    </source>
</evidence>
<evidence type="ECO:0000313" key="2">
    <source>
        <dbReference type="EMBL" id="MBS2970532.1"/>
    </source>
</evidence>
<dbReference type="InterPro" id="IPR010982">
    <property type="entry name" value="Lambda_DNA-bd_dom_sf"/>
</dbReference>
<dbReference type="InterPro" id="IPR009492">
    <property type="entry name" value="TniQ"/>
</dbReference>
<proteinExistence type="predicted"/>
<gene>
    <name evidence="2" type="ORF">J9317_17440</name>
</gene>
<organism evidence="2 3">
    <name type="scientific">Metabacillus flavus</name>
    <dbReference type="NCBI Taxonomy" id="2823519"/>
    <lineage>
        <taxon>Bacteria</taxon>
        <taxon>Bacillati</taxon>
        <taxon>Bacillota</taxon>
        <taxon>Bacilli</taxon>
        <taxon>Bacillales</taxon>
        <taxon>Bacillaceae</taxon>
        <taxon>Metabacillus</taxon>
    </lineage>
</organism>
<protein>
    <submittedName>
        <fullName evidence="2">TniQ family protein</fullName>
    </submittedName>
</protein>
<dbReference type="Proteomes" id="UP000682403">
    <property type="component" value="Unassembled WGS sequence"/>
</dbReference>
<name>A0ABS5LIH6_9BACI</name>
<sequence>MNINSIDNIGNQKSRTSLYNLELIGKGSKYSESLTSYLVRMAEAHCLSFGKLFNCILAPALNKDYINRSIKFGGNRFFDNAHSLNGVNSNAYNMVKVLEKLTSNSDLIDSTLYKWRGVISNKGLFNKNLYWCPFCLNDFQNKYHTFYYPLLWYLEPVSCCTEHNIYLVNKCPSCSKEIPILHRSLVNGFCPYCKNNLTQIDSYPGFKRNKKEEESFYTESLGGFISGAHTYPVLKREVIKEKLVSLIDEYIKKGYRQKDLGFPKVTIHEWKTGKSIPQLLKLLELCYLFGISFKDFFYSGNLSVVPKVKNPQDVTLKRRELNYSQLEIILEAYLELEQPISMEESSKKIGINKRLLYNKMPFICKQISARYSSHINQKKQANRIRLEKVIKEVIVELVQKEVPITRRNIELFLNSNQLLRGEFERKIYLKCLNIQK</sequence>
<dbReference type="Pfam" id="PF06527">
    <property type="entry name" value="TniQ"/>
    <property type="match status" value="1"/>
</dbReference>
<dbReference type="PROSITE" id="PS50943">
    <property type="entry name" value="HTH_CROC1"/>
    <property type="match status" value="1"/>
</dbReference>
<comment type="caution">
    <text evidence="2">The sequence shown here is derived from an EMBL/GenBank/DDBJ whole genome shotgun (WGS) entry which is preliminary data.</text>
</comment>
<dbReference type="Gene3D" id="1.10.260.40">
    <property type="entry name" value="lambda repressor-like DNA-binding domains"/>
    <property type="match status" value="1"/>
</dbReference>
<reference evidence="2 3" key="1">
    <citation type="submission" date="2021-04" db="EMBL/GenBank/DDBJ databases">
        <title>Metabacillus sp. strain KIGAM252 whole genome sequence.</title>
        <authorList>
            <person name="Seo M.-J."/>
            <person name="Cho E.-S."/>
            <person name="Hwang C.Y."/>
            <person name="Yoon D.J."/>
        </authorList>
    </citation>
    <scope>NUCLEOTIDE SEQUENCE [LARGE SCALE GENOMIC DNA]</scope>
    <source>
        <strain evidence="2 3">KIGAM252</strain>
    </source>
</reference>
<keyword evidence="3" id="KW-1185">Reference proteome</keyword>
<accession>A0ABS5LIH6</accession>
<dbReference type="InterPro" id="IPR001387">
    <property type="entry name" value="Cro/C1-type_HTH"/>
</dbReference>
<dbReference type="EMBL" id="JAGVRK010000001">
    <property type="protein sequence ID" value="MBS2970532.1"/>
    <property type="molecule type" value="Genomic_DNA"/>
</dbReference>
<evidence type="ECO:0000313" key="3">
    <source>
        <dbReference type="Proteomes" id="UP000682403"/>
    </source>
</evidence>